<keyword evidence="2" id="KW-0812">Transmembrane</keyword>
<accession>A0A0X3AQC2</accession>
<reference evidence="3 4" key="1">
    <citation type="submission" date="2016-01" db="EMBL/GenBank/DDBJ databases">
        <authorList>
            <person name="McClelland M."/>
            <person name="Jain A."/>
            <person name="Saraogi P."/>
            <person name="Mendelson R."/>
            <person name="Westerman R."/>
            <person name="SanMiguel P."/>
            <person name="Csonka L."/>
        </authorList>
    </citation>
    <scope>NUCLEOTIDE SEQUENCE [LARGE SCALE GENOMIC DNA]</scope>
    <source>
        <strain evidence="3 4">R-53146</strain>
    </source>
</reference>
<keyword evidence="2" id="KW-1133">Transmembrane helix</keyword>
<feature type="region of interest" description="Disordered" evidence="1">
    <location>
        <begin position="85"/>
        <end position="222"/>
    </location>
</feature>
<keyword evidence="4" id="KW-1185">Reference proteome</keyword>
<name>A0A0X3AQC2_9FLAO</name>
<dbReference type="RefSeq" id="WP_055425528.1">
    <property type="nucleotide sequence ID" value="NZ_FCOR01000006.1"/>
</dbReference>
<evidence type="ECO:0000313" key="3">
    <source>
        <dbReference type="EMBL" id="CVK16327.1"/>
    </source>
</evidence>
<gene>
    <name evidence="3" type="ORF">Ga0061079_10692</name>
</gene>
<evidence type="ECO:0000256" key="2">
    <source>
        <dbReference type="SAM" id="Phobius"/>
    </source>
</evidence>
<evidence type="ECO:0000313" key="4">
    <source>
        <dbReference type="Proteomes" id="UP000182761"/>
    </source>
</evidence>
<protein>
    <recommendedName>
        <fullName evidence="5">Protein TonB, links inner and outer membranes</fullName>
    </recommendedName>
</protein>
<organism evidence="3 4">
    <name type="scientific">Apibacter mensalis</name>
    <dbReference type="NCBI Taxonomy" id="1586267"/>
    <lineage>
        <taxon>Bacteria</taxon>
        <taxon>Pseudomonadati</taxon>
        <taxon>Bacteroidota</taxon>
        <taxon>Flavobacteriia</taxon>
        <taxon>Flavobacteriales</taxon>
        <taxon>Weeksellaceae</taxon>
        <taxon>Apibacter</taxon>
    </lineage>
</organism>
<feature type="compositionally biased region" description="Basic and acidic residues" evidence="1">
    <location>
        <begin position="117"/>
        <end position="133"/>
    </location>
</feature>
<feature type="compositionally biased region" description="Gly residues" evidence="1">
    <location>
        <begin position="205"/>
        <end position="218"/>
    </location>
</feature>
<feature type="transmembrane region" description="Helical" evidence="2">
    <location>
        <begin position="21"/>
        <end position="44"/>
    </location>
</feature>
<feature type="compositionally biased region" description="Low complexity" evidence="1">
    <location>
        <begin position="158"/>
        <end position="191"/>
    </location>
</feature>
<feature type="compositionally biased region" description="Basic residues" evidence="1">
    <location>
        <begin position="134"/>
        <end position="144"/>
    </location>
</feature>
<keyword evidence="2" id="KW-0472">Membrane</keyword>
<dbReference type="AlphaFoldDB" id="A0A0X3AQC2"/>
<evidence type="ECO:0008006" key="5">
    <source>
        <dbReference type="Google" id="ProtNLM"/>
    </source>
</evidence>
<sequence length="302" mass="32256">MSYRYKIKYYDNKKEKLISGIITILISAIILSFILTYKTVFFTVTPPAYIDINFDMDDMGANFGTDKVGLGDEEPIDQDALLGEGEKVHSESTHEDKSLNDSKPQEDNKPILTNQNDSKDVIPEPVKKTELKTKNKPKLVKKPYLKSSLTKPNSKSVAGAGKKNATGGNPKGNAALGNLIKGKGAATSSSGEGTGGRPGQNQGVETGGNGNGGEGIGNGRKLVSFIPGTMGRGGNVPEHNCNGSGTIIFSYTLDKNGNVISVNRKSGINNTCLFNTGIKWIKQYVKGNAGTRSVTGTYKINF</sequence>
<evidence type="ECO:0000256" key="1">
    <source>
        <dbReference type="SAM" id="MobiDB-lite"/>
    </source>
</evidence>
<dbReference type="EMBL" id="FCOR01000006">
    <property type="protein sequence ID" value="CVK16327.1"/>
    <property type="molecule type" value="Genomic_DNA"/>
</dbReference>
<dbReference type="STRING" id="1586267.GCA_001418685_01177"/>
<proteinExistence type="predicted"/>
<dbReference type="Proteomes" id="UP000182761">
    <property type="component" value="Unassembled WGS sequence"/>
</dbReference>
<feature type="compositionally biased region" description="Basic and acidic residues" evidence="1">
    <location>
        <begin position="85"/>
        <end position="109"/>
    </location>
</feature>
<dbReference type="OrthoDB" id="1275106at2"/>